<reference evidence="1" key="1">
    <citation type="journal article" date="2014" name="Front. Microbiol.">
        <title>High frequency of phylogenetically diverse reductive dehalogenase-homologous genes in deep subseafloor sedimentary metagenomes.</title>
        <authorList>
            <person name="Kawai M."/>
            <person name="Futagami T."/>
            <person name="Toyoda A."/>
            <person name="Takaki Y."/>
            <person name="Nishi S."/>
            <person name="Hori S."/>
            <person name="Arai W."/>
            <person name="Tsubouchi T."/>
            <person name="Morono Y."/>
            <person name="Uchiyama I."/>
            <person name="Ito T."/>
            <person name="Fujiyama A."/>
            <person name="Inagaki F."/>
            <person name="Takami H."/>
        </authorList>
    </citation>
    <scope>NUCLEOTIDE SEQUENCE</scope>
    <source>
        <strain evidence="1">Expedition CK06-06</strain>
    </source>
</reference>
<dbReference type="EMBL" id="BARV01017219">
    <property type="protein sequence ID" value="GAI20835.1"/>
    <property type="molecule type" value="Genomic_DNA"/>
</dbReference>
<dbReference type="AlphaFoldDB" id="X1N1S4"/>
<evidence type="ECO:0000313" key="1">
    <source>
        <dbReference type="EMBL" id="GAI20835.1"/>
    </source>
</evidence>
<gene>
    <name evidence="1" type="ORF">S06H3_29395</name>
</gene>
<comment type="caution">
    <text evidence="1">The sequence shown here is derived from an EMBL/GenBank/DDBJ whole genome shotgun (WGS) entry which is preliminary data.</text>
</comment>
<organism evidence="1">
    <name type="scientific">marine sediment metagenome</name>
    <dbReference type="NCBI Taxonomy" id="412755"/>
    <lineage>
        <taxon>unclassified sequences</taxon>
        <taxon>metagenomes</taxon>
        <taxon>ecological metagenomes</taxon>
    </lineage>
</organism>
<proteinExistence type="predicted"/>
<sequence length="216" mass="22548">MAEKIKKSMPLLLILVLIVWTIGFGFRFEVPKVEADITLPSVTVGNVSPTVSGVDLTPNPIVLTENTTTTVTCIATLTDTNGGNDISSATATIYRTGVTSVCSADNDNCYQVASGDCELSAADDNNKYATCTADIWFHADPTDGGTYEGETWQCEVTATDSQSATGSDIDSGPPELNTLNALIVTGAISYGELAPGATSSASQTVVATNSNNYRTL</sequence>
<protein>
    <submittedName>
        <fullName evidence="1">Uncharacterized protein</fullName>
    </submittedName>
</protein>
<name>X1N1S4_9ZZZZ</name>
<accession>X1N1S4</accession>